<feature type="compositionally biased region" description="Basic and acidic residues" evidence="1">
    <location>
        <begin position="642"/>
        <end position="669"/>
    </location>
</feature>
<feature type="compositionally biased region" description="Basic and acidic residues" evidence="1">
    <location>
        <begin position="370"/>
        <end position="383"/>
    </location>
</feature>
<comment type="caution">
    <text evidence="2">The sequence shown here is derived from an EMBL/GenBank/DDBJ whole genome shotgun (WGS) entry which is preliminary data.</text>
</comment>
<feature type="region of interest" description="Disordered" evidence="1">
    <location>
        <begin position="746"/>
        <end position="800"/>
    </location>
</feature>
<feature type="compositionally biased region" description="Basic and acidic residues" evidence="1">
    <location>
        <begin position="520"/>
        <end position="529"/>
    </location>
</feature>
<dbReference type="OrthoDB" id="9048047at2759"/>
<gene>
    <name evidence="2" type="ORF">G0U57_017945</name>
</gene>
<feature type="region of interest" description="Disordered" evidence="1">
    <location>
        <begin position="582"/>
        <end position="682"/>
    </location>
</feature>
<dbReference type="AlphaFoldDB" id="A0A8T1S624"/>
<evidence type="ECO:0000313" key="2">
    <source>
        <dbReference type="EMBL" id="KAG6924268.1"/>
    </source>
</evidence>
<proteinExistence type="predicted"/>
<feature type="compositionally biased region" description="Polar residues" evidence="1">
    <location>
        <begin position="247"/>
        <end position="273"/>
    </location>
</feature>
<feature type="compositionally biased region" description="Polar residues" evidence="1">
    <location>
        <begin position="670"/>
        <end position="682"/>
    </location>
</feature>
<feature type="compositionally biased region" description="Polar residues" evidence="1">
    <location>
        <begin position="37"/>
        <end position="46"/>
    </location>
</feature>
<feature type="region of interest" description="Disordered" evidence="1">
    <location>
        <begin position="451"/>
        <end position="552"/>
    </location>
</feature>
<reference evidence="2 3" key="1">
    <citation type="journal article" date="2020" name="G3 (Bethesda)">
        <title>Draft Genome of the Common Snapping Turtle, Chelydra serpentina, a Model for Phenotypic Plasticity in Reptiles.</title>
        <authorList>
            <person name="Das D."/>
            <person name="Singh S.K."/>
            <person name="Bierstedt J."/>
            <person name="Erickson A."/>
            <person name="Galli G.L.J."/>
            <person name="Crossley D.A. 2nd"/>
            <person name="Rhen T."/>
        </authorList>
    </citation>
    <scope>NUCLEOTIDE SEQUENCE [LARGE SCALE GENOMIC DNA]</scope>
    <source>
        <strain evidence="2">KW</strain>
    </source>
</reference>
<protein>
    <submittedName>
        <fullName evidence="2">Uncharacterized protein</fullName>
    </submittedName>
</protein>
<evidence type="ECO:0000256" key="1">
    <source>
        <dbReference type="SAM" id="MobiDB-lite"/>
    </source>
</evidence>
<name>A0A8T1S624_CHESE</name>
<feature type="region of interest" description="Disordered" evidence="1">
    <location>
        <begin position="200"/>
        <end position="275"/>
    </location>
</feature>
<feature type="compositionally biased region" description="Polar residues" evidence="1">
    <location>
        <begin position="122"/>
        <end position="132"/>
    </location>
</feature>
<keyword evidence="3" id="KW-1185">Reference proteome</keyword>
<accession>A0A8T1S624</accession>
<feature type="compositionally biased region" description="Low complexity" evidence="1">
    <location>
        <begin position="133"/>
        <end position="142"/>
    </location>
</feature>
<feature type="compositionally biased region" description="Basic and acidic residues" evidence="1">
    <location>
        <begin position="393"/>
        <end position="412"/>
    </location>
</feature>
<feature type="compositionally biased region" description="Polar residues" evidence="1">
    <location>
        <begin position="89"/>
        <end position="99"/>
    </location>
</feature>
<sequence>MADSETTVYQEQVTYTIQITDKEDIDEEEQRDGTGSVKFSSDNNAGSKDEINQPQRPVGSDSEETRAALQRPVEKEASQSRTLGKAKVNQVQQTDSSVSVYKRKELMDNAQQTDPGSEKTSRTILGQQSWHGSQQSLKQLSQHSRKSSRETREQVQAVGEVYAEEGVIWISPRTSREMTNKSQQTSLVWSRKALSELLKATAQKSQSRTDTVKGEANGGEDRISLASVESDAQVEQPTGQESRRSSQKPTGQESRRSSQQPVGQESRRSSQQPIDRVIEEVQQSRRPSIVVIEKAQQTYSVVSLEGGTWINRRTGKIMMSNGQQTSDTWIQKFSVTAQPPVGQESRRGSGASGGVKVEPQEPSGLGSGETHPDAEQLKGEESWHSCQQLIGRESQRSIDIDKTAETEAREPTGPESEEPQQKPSKIKFEKAQQTYSIVSLEGGSWINRRTGKVMTSHSQQTSDTWIQKFTASAQQPVGQESRRSSDTAKGGMIGTPEATSRRSVEAEADLQQPLGQESWHSVDVDKAEEMEAQQPVGSESKETLQSRTSSIEVIDEVQQTYSIVSLEEGTWINRKTGKILMSHSQQTSHTSIRKLSATAQKPTEQESRRSSGIGEEFMLEDQQPAGLDGDGTDVEVQPLPEQESRRSSQKPTEQEFWRDSDVAKTERNGTQEPTGLVSEQTLPSYTLSTEVIDEGQPIYRVISQEEGTWINRKTGKLVKSKSQQTNETCIQQLKEEQEAIDQGYRSSSYAAGEDLIEIPEPPFCGSDERDAAMMEASGPTCAGSDEPDAELQQPEERESL</sequence>
<feature type="region of interest" description="Disordered" evidence="1">
    <location>
        <begin position="337"/>
        <end position="430"/>
    </location>
</feature>
<feature type="compositionally biased region" description="Polar residues" evidence="1">
    <location>
        <begin position="453"/>
        <end position="478"/>
    </location>
</feature>
<dbReference type="Proteomes" id="UP000765507">
    <property type="component" value="Unassembled WGS sequence"/>
</dbReference>
<organism evidence="2 3">
    <name type="scientific">Chelydra serpentina</name>
    <name type="common">Snapping turtle</name>
    <name type="synonym">Testudo serpentina</name>
    <dbReference type="NCBI Taxonomy" id="8475"/>
    <lineage>
        <taxon>Eukaryota</taxon>
        <taxon>Metazoa</taxon>
        <taxon>Chordata</taxon>
        <taxon>Craniata</taxon>
        <taxon>Vertebrata</taxon>
        <taxon>Euteleostomi</taxon>
        <taxon>Archelosauria</taxon>
        <taxon>Testudinata</taxon>
        <taxon>Testudines</taxon>
        <taxon>Cryptodira</taxon>
        <taxon>Durocryptodira</taxon>
        <taxon>Americhelydia</taxon>
        <taxon>Chelydroidea</taxon>
        <taxon>Chelydridae</taxon>
        <taxon>Chelydra</taxon>
    </lineage>
</organism>
<dbReference type="EMBL" id="JAHGAV010000636">
    <property type="protein sequence ID" value="KAG6924268.1"/>
    <property type="molecule type" value="Genomic_DNA"/>
</dbReference>
<feature type="region of interest" description="Disordered" evidence="1">
    <location>
        <begin position="19"/>
        <end position="154"/>
    </location>
</feature>
<evidence type="ECO:0000313" key="3">
    <source>
        <dbReference type="Proteomes" id="UP000765507"/>
    </source>
</evidence>